<dbReference type="InterPro" id="IPR002052">
    <property type="entry name" value="DNA_methylase_N6_adenine_CS"/>
</dbReference>
<dbReference type="InterPro" id="IPR029063">
    <property type="entry name" value="SAM-dependent_MTases_sf"/>
</dbReference>
<dbReference type="PROSITE" id="PS00092">
    <property type="entry name" value="N6_MTASE"/>
    <property type="match status" value="1"/>
</dbReference>
<dbReference type="OrthoDB" id="9803017at2"/>
<protein>
    <submittedName>
        <fullName evidence="3">16S rRNA (Guanine966-N2)-methyltransferase</fullName>
    </submittedName>
</protein>
<dbReference type="SUPFAM" id="SSF53335">
    <property type="entry name" value="S-adenosyl-L-methionine-dependent methyltransferases"/>
    <property type="match status" value="1"/>
</dbReference>
<dbReference type="NCBIfam" id="TIGR00095">
    <property type="entry name" value="16S rRNA (guanine(966)-N(2))-methyltransferase RsmD"/>
    <property type="match status" value="1"/>
</dbReference>
<dbReference type="PANTHER" id="PTHR43542:SF1">
    <property type="entry name" value="METHYLTRANSFERASE"/>
    <property type="match status" value="1"/>
</dbReference>
<dbReference type="EMBL" id="FZOC01000001">
    <property type="protein sequence ID" value="SNR60083.1"/>
    <property type="molecule type" value="Genomic_DNA"/>
</dbReference>
<sequence>MRIISGEYGGRSIRTVEGPGYRPATAKVRQAVFSMLEARGVLWPGSRVLDLFAGSGSLALEALSRGADEAWFLDKNPRAVSAIKATLAELGVRPSRARVLAADLLKALAREAPAPFDIVFVDPPYGLDLLPPAMEKAVRGGWIAEGGLVLAEVEARCDFADRLPAELIPQADRLYGQTRILLWRNSTQGSQSTPEPSIL</sequence>
<reference evidence="3 4" key="1">
    <citation type="submission" date="2017-06" db="EMBL/GenBank/DDBJ databases">
        <authorList>
            <person name="Kim H.J."/>
            <person name="Triplett B.A."/>
        </authorList>
    </citation>
    <scope>NUCLEOTIDE SEQUENCE [LARGE SCALE GENOMIC DNA]</scope>
    <source>
        <strain evidence="3 4">DSM 13116</strain>
    </source>
</reference>
<proteinExistence type="predicted"/>
<dbReference type="GO" id="GO:0031167">
    <property type="term" value="P:rRNA methylation"/>
    <property type="evidence" value="ECO:0007669"/>
    <property type="project" value="InterPro"/>
</dbReference>
<dbReference type="Gene3D" id="3.40.50.150">
    <property type="entry name" value="Vaccinia Virus protein VP39"/>
    <property type="match status" value="1"/>
</dbReference>
<dbReference type="CDD" id="cd02440">
    <property type="entry name" value="AdoMet_MTases"/>
    <property type="match status" value="1"/>
</dbReference>
<evidence type="ECO:0000256" key="1">
    <source>
        <dbReference type="ARBA" id="ARBA00022603"/>
    </source>
</evidence>
<keyword evidence="1 3" id="KW-0489">Methyltransferase</keyword>
<accession>A0A238XNQ9</accession>
<dbReference type="InterPro" id="IPR004398">
    <property type="entry name" value="RNA_MeTrfase_RsmD"/>
</dbReference>
<organism evidence="3 4">
    <name type="scientific">Humidesulfovibrio mexicanus</name>
    <dbReference type="NCBI Taxonomy" id="147047"/>
    <lineage>
        <taxon>Bacteria</taxon>
        <taxon>Pseudomonadati</taxon>
        <taxon>Thermodesulfobacteriota</taxon>
        <taxon>Desulfovibrionia</taxon>
        <taxon>Desulfovibrionales</taxon>
        <taxon>Desulfovibrionaceae</taxon>
        <taxon>Humidesulfovibrio</taxon>
    </lineage>
</organism>
<gene>
    <name evidence="3" type="ORF">SAMN04488503_0271</name>
</gene>
<dbReference type="GO" id="GO:0008168">
    <property type="term" value="F:methyltransferase activity"/>
    <property type="evidence" value="ECO:0007669"/>
    <property type="project" value="UniProtKB-KW"/>
</dbReference>
<evidence type="ECO:0000256" key="2">
    <source>
        <dbReference type="ARBA" id="ARBA00022679"/>
    </source>
</evidence>
<dbReference type="Pfam" id="PF03602">
    <property type="entry name" value="Cons_hypoth95"/>
    <property type="match status" value="1"/>
</dbReference>
<dbReference type="RefSeq" id="WP_089270943.1">
    <property type="nucleotide sequence ID" value="NZ_FZOC01000001.1"/>
</dbReference>
<evidence type="ECO:0000313" key="4">
    <source>
        <dbReference type="Proteomes" id="UP000198324"/>
    </source>
</evidence>
<keyword evidence="4" id="KW-1185">Reference proteome</keyword>
<dbReference type="AlphaFoldDB" id="A0A238XNQ9"/>
<dbReference type="PANTHER" id="PTHR43542">
    <property type="entry name" value="METHYLTRANSFERASE"/>
    <property type="match status" value="1"/>
</dbReference>
<dbReference type="GO" id="GO:0003676">
    <property type="term" value="F:nucleic acid binding"/>
    <property type="evidence" value="ECO:0007669"/>
    <property type="project" value="InterPro"/>
</dbReference>
<keyword evidence="2 3" id="KW-0808">Transferase</keyword>
<dbReference type="Proteomes" id="UP000198324">
    <property type="component" value="Unassembled WGS sequence"/>
</dbReference>
<name>A0A238XNQ9_9BACT</name>
<dbReference type="PIRSF" id="PIRSF004553">
    <property type="entry name" value="CHP00095"/>
    <property type="match status" value="1"/>
</dbReference>
<evidence type="ECO:0000313" key="3">
    <source>
        <dbReference type="EMBL" id="SNR60083.1"/>
    </source>
</evidence>